<name>A0ABM1FQS9_SOLPN</name>
<organism evidence="2 3">
    <name type="scientific">Solanum pennellii</name>
    <name type="common">Tomato</name>
    <name type="synonym">Lycopersicon pennellii</name>
    <dbReference type="NCBI Taxonomy" id="28526"/>
    <lineage>
        <taxon>Eukaryota</taxon>
        <taxon>Viridiplantae</taxon>
        <taxon>Streptophyta</taxon>
        <taxon>Embryophyta</taxon>
        <taxon>Tracheophyta</taxon>
        <taxon>Spermatophyta</taxon>
        <taxon>Magnoliopsida</taxon>
        <taxon>eudicotyledons</taxon>
        <taxon>Gunneridae</taxon>
        <taxon>Pentapetalae</taxon>
        <taxon>asterids</taxon>
        <taxon>lamiids</taxon>
        <taxon>Solanales</taxon>
        <taxon>Solanaceae</taxon>
        <taxon>Solanoideae</taxon>
        <taxon>Solaneae</taxon>
        <taxon>Solanum</taxon>
        <taxon>Solanum subgen. Lycopersicon</taxon>
    </lineage>
</organism>
<protein>
    <submittedName>
        <fullName evidence="3">Uncharacterized protein LOC107006272</fullName>
    </submittedName>
</protein>
<dbReference type="PANTHER" id="PTHR11439:SF483">
    <property type="entry name" value="PEPTIDE SYNTHASE GLIP-LIKE, PUTATIVE (AFU_ORTHOLOGUE AFUA_3G12920)-RELATED"/>
    <property type="match status" value="1"/>
</dbReference>
<proteinExistence type="predicted"/>
<keyword evidence="2" id="KW-1185">Reference proteome</keyword>
<evidence type="ECO:0000313" key="3">
    <source>
        <dbReference type="RefSeq" id="XP_015060357.1"/>
    </source>
</evidence>
<sequence>MIEFEMLDLGMMYYFLGIEVKQYFGGIFTSEKKYVQEILMRFGMTNCKSVTIQAETGLKFEKDSTGKRIDNTFYKKIMGSLMYLTATRPDIIYYLSLVRRYMESSREAHFLGSKITLRYLQGIRESNRRSRSEIKSLESKVPSRAWG</sequence>
<evidence type="ECO:0000259" key="1">
    <source>
        <dbReference type="Pfam" id="PF07727"/>
    </source>
</evidence>
<accession>A0ABM1FQS9</accession>
<dbReference type="Pfam" id="PF07727">
    <property type="entry name" value="RVT_2"/>
    <property type="match status" value="1"/>
</dbReference>
<dbReference type="GeneID" id="107006272"/>
<reference evidence="3" key="2">
    <citation type="submission" date="2025-08" db="UniProtKB">
        <authorList>
            <consortium name="RefSeq"/>
        </authorList>
    </citation>
    <scope>IDENTIFICATION</scope>
</reference>
<reference evidence="2" key="1">
    <citation type="journal article" date="2014" name="Nat. Genet.">
        <title>The genome of the stress-tolerant wild tomato species Solanum pennellii.</title>
        <authorList>
            <person name="Bolger A."/>
            <person name="Scossa F."/>
            <person name="Bolger M.E."/>
            <person name="Lanz C."/>
            <person name="Maumus F."/>
            <person name="Tohge T."/>
            <person name="Quesneville H."/>
            <person name="Alseekh S."/>
            <person name="Sorensen I."/>
            <person name="Lichtenstein G."/>
            <person name="Fich E.A."/>
            <person name="Conte M."/>
            <person name="Keller H."/>
            <person name="Schneeberger K."/>
            <person name="Schwacke R."/>
            <person name="Ofner I."/>
            <person name="Vrebalov J."/>
            <person name="Xu Y."/>
            <person name="Osorio S."/>
            <person name="Aflitos S.A."/>
            <person name="Schijlen E."/>
            <person name="Jimenez-Gomez J.M."/>
            <person name="Ryngajllo M."/>
            <person name="Kimura S."/>
            <person name="Kumar R."/>
            <person name="Koenig D."/>
            <person name="Headland L.R."/>
            <person name="Maloof J.N."/>
            <person name="Sinha N."/>
            <person name="van Ham R.C."/>
            <person name="Lankhorst R.K."/>
            <person name="Mao L."/>
            <person name="Vogel A."/>
            <person name="Arsova B."/>
            <person name="Panstruga R."/>
            <person name="Fei Z."/>
            <person name="Rose J.K."/>
            <person name="Zamir D."/>
            <person name="Carrari F."/>
            <person name="Giovannoni J.J."/>
            <person name="Weigel D."/>
            <person name="Usadel B."/>
            <person name="Fernie A.R."/>
        </authorList>
    </citation>
    <scope>NUCLEOTIDE SEQUENCE [LARGE SCALE GENOMIC DNA]</scope>
    <source>
        <strain evidence="2">cv. LA0716</strain>
    </source>
</reference>
<gene>
    <name evidence="3" type="primary">LOC107006272</name>
</gene>
<dbReference type="PANTHER" id="PTHR11439">
    <property type="entry name" value="GAG-POL-RELATED RETROTRANSPOSON"/>
    <property type="match status" value="1"/>
</dbReference>
<feature type="domain" description="Reverse transcriptase Ty1/copia-type" evidence="1">
    <location>
        <begin position="3"/>
        <end position="53"/>
    </location>
</feature>
<dbReference type="InterPro" id="IPR013103">
    <property type="entry name" value="RVT_2"/>
</dbReference>
<dbReference type="RefSeq" id="XP_015060357.1">
    <property type="nucleotide sequence ID" value="XM_015204871.1"/>
</dbReference>
<dbReference type="Proteomes" id="UP000694930">
    <property type="component" value="Chromosome 12"/>
</dbReference>
<evidence type="ECO:0000313" key="2">
    <source>
        <dbReference type="Proteomes" id="UP000694930"/>
    </source>
</evidence>